<keyword evidence="3" id="KW-0963">Cytoplasm</keyword>
<comment type="subcellular location">
    <subcellularLocation>
        <location evidence="1">Cytoplasm</location>
        <location evidence="1">Cytosol</location>
    </subcellularLocation>
</comment>
<dbReference type="Gene3D" id="1.20.120.340">
    <property type="entry name" value="Flagellar protein FliS"/>
    <property type="match status" value="1"/>
</dbReference>
<protein>
    <recommendedName>
        <fullName evidence="7">Flagellar secretion chaperone FliS</fullName>
    </recommendedName>
</protein>
<dbReference type="EMBL" id="VSSQ01078369">
    <property type="protein sequence ID" value="MPN28185.1"/>
    <property type="molecule type" value="Genomic_DNA"/>
</dbReference>
<dbReference type="PANTHER" id="PTHR34773">
    <property type="entry name" value="FLAGELLAR SECRETION CHAPERONE FLIS"/>
    <property type="match status" value="1"/>
</dbReference>
<sequence>MNNYGYQNYKQQSISTMTSGELLTLLFDESAKRLTKAEMAVKAENYPEFEACMNRVSEIIRYLDSTLDKTYSIGQEISKLYEYFQFQIARIKAGRNIELIQNLRSMLLDLKNTFKEADRITQAELVKN</sequence>
<evidence type="ECO:0008006" key="7">
    <source>
        <dbReference type="Google" id="ProtNLM"/>
    </source>
</evidence>
<dbReference type="PANTHER" id="PTHR34773:SF1">
    <property type="entry name" value="FLAGELLAR SECRETION CHAPERONE FLIS"/>
    <property type="match status" value="1"/>
</dbReference>
<dbReference type="GO" id="GO:0071973">
    <property type="term" value="P:bacterial-type flagellum-dependent cell motility"/>
    <property type="evidence" value="ECO:0007669"/>
    <property type="project" value="TreeGrafter"/>
</dbReference>
<dbReference type="InterPro" id="IPR003713">
    <property type="entry name" value="FliS"/>
</dbReference>
<dbReference type="SUPFAM" id="SSF101116">
    <property type="entry name" value="Flagellar export chaperone FliS"/>
    <property type="match status" value="1"/>
</dbReference>
<proteinExistence type="inferred from homology"/>
<reference evidence="6" key="1">
    <citation type="submission" date="2019-08" db="EMBL/GenBank/DDBJ databases">
        <authorList>
            <person name="Kucharzyk K."/>
            <person name="Murdoch R.W."/>
            <person name="Higgins S."/>
            <person name="Loffler F."/>
        </authorList>
    </citation>
    <scope>NUCLEOTIDE SEQUENCE</scope>
</reference>
<organism evidence="6">
    <name type="scientific">bioreactor metagenome</name>
    <dbReference type="NCBI Taxonomy" id="1076179"/>
    <lineage>
        <taxon>unclassified sequences</taxon>
        <taxon>metagenomes</taxon>
        <taxon>ecological metagenomes</taxon>
    </lineage>
</organism>
<name>A0A645GN84_9ZZZZ</name>
<dbReference type="InterPro" id="IPR036584">
    <property type="entry name" value="FliS_sf"/>
</dbReference>
<evidence type="ECO:0000256" key="2">
    <source>
        <dbReference type="ARBA" id="ARBA00008787"/>
    </source>
</evidence>
<keyword evidence="4" id="KW-1005">Bacterial flagellum biogenesis</keyword>
<evidence type="ECO:0000313" key="6">
    <source>
        <dbReference type="EMBL" id="MPN28185.1"/>
    </source>
</evidence>
<accession>A0A645GN84</accession>
<dbReference type="GO" id="GO:0044780">
    <property type="term" value="P:bacterial-type flagellum assembly"/>
    <property type="evidence" value="ECO:0007669"/>
    <property type="project" value="InterPro"/>
</dbReference>
<keyword evidence="5" id="KW-0143">Chaperone</keyword>
<gene>
    <name evidence="6" type="ORF">SDC9_175625</name>
</gene>
<comment type="caution">
    <text evidence="6">The sequence shown here is derived from an EMBL/GenBank/DDBJ whole genome shotgun (WGS) entry which is preliminary data.</text>
</comment>
<evidence type="ECO:0000256" key="3">
    <source>
        <dbReference type="ARBA" id="ARBA00022490"/>
    </source>
</evidence>
<evidence type="ECO:0000256" key="1">
    <source>
        <dbReference type="ARBA" id="ARBA00004514"/>
    </source>
</evidence>
<evidence type="ECO:0000256" key="5">
    <source>
        <dbReference type="ARBA" id="ARBA00023186"/>
    </source>
</evidence>
<evidence type="ECO:0000256" key="4">
    <source>
        <dbReference type="ARBA" id="ARBA00022795"/>
    </source>
</evidence>
<dbReference type="AlphaFoldDB" id="A0A645GN84"/>
<comment type="similarity">
    <text evidence="2">Belongs to the FliS family.</text>
</comment>
<dbReference type="GO" id="GO:0005829">
    <property type="term" value="C:cytosol"/>
    <property type="evidence" value="ECO:0007669"/>
    <property type="project" value="UniProtKB-SubCell"/>
</dbReference>
<dbReference type="Pfam" id="PF02561">
    <property type="entry name" value="FliS"/>
    <property type="match status" value="1"/>
</dbReference>